<dbReference type="Pfam" id="PF12800">
    <property type="entry name" value="Fer4_4"/>
    <property type="match status" value="1"/>
</dbReference>
<keyword evidence="8" id="KW-1185">Reference proteome</keyword>
<dbReference type="STRING" id="1121325.SAMN04515677_10724"/>
<dbReference type="PROSITE" id="PS00198">
    <property type="entry name" value="4FE4S_FER_1"/>
    <property type="match status" value="1"/>
</dbReference>
<dbReference type="InterPro" id="IPR017900">
    <property type="entry name" value="4Fe4S_Fe_S_CS"/>
</dbReference>
<keyword evidence="4" id="KW-0408">Iron</keyword>
<accession>A0A1G9RJ53</accession>
<dbReference type="EMBL" id="FNGW01000007">
    <property type="protein sequence ID" value="SDM23286.1"/>
    <property type="molecule type" value="Genomic_DNA"/>
</dbReference>
<evidence type="ECO:0000256" key="4">
    <source>
        <dbReference type="ARBA" id="ARBA00023004"/>
    </source>
</evidence>
<name>A0A1G9RJ53_9FIRM</name>
<dbReference type="GO" id="GO:0051539">
    <property type="term" value="F:4 iron, 4 sulfur cluster binding"/>
    <property type="evidence" value="ECO:0007669"/>
    <property type="project" value="UniProtKB-KW"/>
</dbReference>
<dbReference type="PROSITE" id="PS51379">
    <property type="entry name" value="4FE4S_FER_2"/>
    <property type="match status" value="3"/>
</dbReference>
<evidence type="ECO:0000313" key="8">
    <source>
        <dbReference type="Proteomes" id="UP000199068"/>
    </source>
</evidence>
<dbReference type="InterPro" id="IPR017896">
    <property type="entry name" value="4Fe4S_Fe-S-bd"/>
</dbReference>
<sequence>MNYFVIADPDKCIGCRTCTVACVVAHSEENIFYQNPEDINFNPKLEVIKTNKVSAPIQCRHCEDAPCLNVCPNNAISKLNNVIKIEEEKCVGCKTCMLACPIGAIDFAVIDSFNKDKLYCVEKMVANKCDLCISSPDGPACQRVCPTQAFKIVENLEENIKNKRKASIANLSNL</sequence>
<dbReference type="PANTHER" id="PTHR42859">
    <property type="entry name" value="OXIDOREDUCTASE"/>
    <property type="match status" value="1"/>
</dbReference>
<keyword evidence="3" id="KW-0677">Repeat</keyword>
<dbReference type="RefSeq" id="WP_092726792.1">
    <property type="nucleotide sequence ID" value="NZ_FNGW01000007.1"/>
</dbReference>
<evidence type="ECO:0000256" key="5">
    <source>
        <dbReference type="ARBA" id="ARBA00023014"/>
    </source>
</evidence>
<keyword evidence="1" id="KW-0004">4Fe-4S</keyword>
<dbReference type="Pfam" id="PF13247">
    <property type="entry name" value="Fer4_11"/>
    <property type="match status" value="1"/>
</dbReference>
<keyword evidence="2" id="KW-0479">Metal-binding</keyword>
<dbReference type="SUPFAM" id="SSF54862">
    <property type="entry name" value="4Fe-4S ferredoxins"/>
    <property type="match status" value="1"/>
</dbReference>
<dbReference type="GO" id="GO:0046872">
    <property type="term" value="F:metal ion binding"/>
    <property type="evidence" value="ECO:0007669"/>
    <property type="project" value="UniProtKB-KW"/>
</dbReference>
<evidence type="ECO:0000256" key="3">
    <source>
        <dbReference type="ARBA" id="ARBA00022737"/>
    </source>
</evidence>
<dbReference type="Proteomes" id="UP000199068">
    <property type="component" value="Unassembled WGS sequence"/>
</dbReference>
<dbReference type="Gene3D" id="3.30.70.20">
    <property type="match status" value="2"/>
</dbReference>
<reference evidence="7 8" key="1">
    <citation type="submission" date="2016-10" db="EMBL/GenBank/DDBJ databases">
        <authorList>
            <person name="de Groot N.N."/>
        </authorList>
    </citation>
    <scope>NUCLEOTIDE SEQUENCE [LARGE SCALE GENOMIC DNA]</scope>
    <source>
        <strain evidence="7 8">DSM 797</strain>
    </source>
</reference>
<protein>
    <submittedName>
        <fullName evidence="7">Electron transport protein HydN</fullName>
    </submittedName>
</protein>
<evidence type="ECO:0000259" key="6">
    <source>
        <dbReference type="PROSITE" id="PS51379"/>
    </source>
</evidence>
<evidence type="ECO:0000256" key="2">
    <source>
        <dbReference type="ARBA" id="ARBA00022723"/>
    </source>
</evidence>
<evidence type="ECO:0000313" key="7">
    <source>
        <dbReference type="EMBL" id="SDM23286.1"/>
    </source>
</evidence>
<feature type="domain" description="4Fe-4S ferredoxin-type" evidence="6">
    <location>
        <begin position="3"/>
        <end position="31"/>
    </location>
</feature>
<feature type="domain" description="4Fe-4S ferredoxin-type" evidence="6">
    <location>
        <begin position="81"/>
        <end position="110"/>
    </location>
</feature>
<organism evidence="7 8">
    <name type="scientific">Romboutsia lituseburensis DSM 797</name>
    <dbReference type="NCBI Taxonomy" id="1121325"/>
    <lineage>
        <taxon>Bacteria</taxon>
        <taxon>Bacillati</taxon>
        <taxon>Bacillota</taxon>
        <taxon>Clostridia</taxon>
        <taxon>Peptostreptococcales</taxon>
        <taxon>Peptostreptococcaceae</taxon>
        <taxon>Romboutsia</taxon>
    </lineage>
</organism>
<keyword evidence="5" id="KW-0411">Iron-sulfur</keyword>
<dbReference type="AlphaFoldDB" id="A0A1G9RJ53"/>
<proteinExistence type="predicted"/>
<dbReference type="PANTHER" id="PTHR42859:SF17">
    <property type="entry name" value="ELECTRON TRANSPORT PROTEIN HYDN-RELATED"/>
    <property type="match status" value="1"/>
</dbReference>
<dbReference type="InterPro" id="IPR050294">
    <property type="entry name" value="RnfB_subfamily"/>
</dbReference>
<feature type="domain" description="4Fe-4S ferredoxin-type" evidence="6">
    <location>
        <begin position="122"/>
        <end position="155"/>
    </location>
</feature>
<evidence type="ECO:0000256" key="1">
    <source>
        <dbReference type="ARBA" id="ARBA00022485"/>
    </source>
</evidence>
<gene>
    <name evidence="7" type="ORF">SAMN04515677_10724</name>
</gene>
<dbReference type="CDD" id="cd10554">
    <property type="entry name" value="HycB_like"/>
    <property type="match status" value="1"/>
</dbReference>